<proteinExistence type="predicted"/>
<reference evidence="1 2" key="1">
    <citation type="submission" date="2021-12" db="EMBL/GenBank/DDBJ databases">
        <title>Discovery of the Pendulisporaceae a myxobacterial family with distinct sporulation behavior and unique specialized metabolism.</title>
        <authorList>
            <person name="Garcia R."/>
            <person name="Popoff A."/>
            <person name="Bader C.D."/>
            <person name="Loehr J."/>
            <person name="Walesch S."/>
            <person name="Walt C."/>
            <person name="Boldt J."/>
            <person name="Bunk B."/>
            <person name="Haeckl F.J.F.P.J."/>
            <person name="Gunesch A.P."/>
            <person name="Birkelbach J."/>
            <person name="Nuebel U."/>
            <person name="Pietschmann T."/>
            <person name="Bach T."/>
            <person name="Mueller R."/>
        </authorList>
    </citation>
    <scope>NUCLEOTIDE SEQUENCE [LARGE SCALE GENOMIC DNA]</scope>
    <source>
        <strain evidence="1 2">MSr12523</strain>
    </source>
</reference>
<dbReference type="RefSeq" id="WP_394846570.1">
    <property type="nucleotide sequence ID" value="NZ_CP089982.1"/>
</dbReference>
<organism evidence="1 2">
    <name type="scientific">Pendulispora brunnea</name>
    <dbReference type="NCBI Taxonomy" id="2905690"/>
    <lineage>
        <taxon>Bacteria</taxon>
        <taxon>Pseudomonadati</taxon>
        <taxon>Myxococcota</taxon>
        <taxon>Myxococcia</taxon>
        <taxon>Myxococcales</taxon>
        <taxon>Sorangiineae</taxon>
        <taxon>Pendulisporaceae</taxon>
        <taxon>Pendulispora</taxon>
    </lineage>
</organism>
<evidence type="ECO:0000313" key="2">
    <source>
        <dbReference type="Proteomes" id="UP001379533"/>
    </source>
</evidence>
<protein>
    <submittedName>
        <fullName evidence="1">Uncharacterized protein</fullName>
    </submittedName>
</protein>
<gene>
    <name evidence="1" type="ORF">LZC95_03790</name>
</gene>
<keyword evidence="2" id="KW-1185">Reference proteome</keyword>
<dbReference type="EMBL" id="CP089982">
    <property type="protein sequence ID" value="WXA95959.1"/>
    <property type="molecule type" value="Genomic_DNA"/>
</dbReference>
<accession>A0ABZ2KCZ8</accession>
<name>A0ABZ2KCZ8_9BACT</name>
<evidence type="ECO:0000313" key="1">
    <source>
        <dbReference type="EMBL" id="WXA95959.1"/>
    </source>
</evidence>
<sequence>MLKPRELAQAAFDYLRRNPDEVVRAARNAAGLRFGVPVAALRYFTSQIKGRKAPKDIELSTSPPDLRFGATIDVMGTPLRATTSVTVDDVTIGADAVRIGIRLSNMKLTLLQDSDSPVATLIKSGALDLSKPANLVSFAPKKPEAIVEAEGDRIVLDLLKVPKLAANGAFRKALSVVSPLIGVRKVEADSDHVYVALRATPRGLLQAINAIRNGA</sequence>
<dbReference type="Proteomes" id="UP001379533">
    <property type="component" value="Chromosome"/>
</dbReference>